<dbReference type="InterPro" id="IPR021560">
    <property type="entry name" value="DUF3021"/>
</dbReference>
<dbReference type="AlphaFoldDB" id="A0A9D1UCP6"/>
<protein>
    <submittedName>
        <fullName evidence="2">DUF3021 domain-containing protein</fullName>
    </submittedName>
</protein>
<name>A0A9D1UCP6_9FIRM</name>
<keyword evidence="1" id="KW-0472">Membrane</keyword>
<feature type="transmembrane region" description="Helical" evidence="1">
    <location>
        <begin position="111"/>
        <end position="135"/>
    </location>
</feature>
<keyword evidence="1" id="KW-1133">Transmembrane helix</keyword>
<reference evidence="2" key="2">
    <citation type="submission" date="2021-04" db="EMBL/GenBank/DDBJ databases">
        <authorList>
            <person name="Gilroy R."/>
        </authorList>
    </citation>
    <scope>NUCLEOTIDE SEQUENCE</scope>
    <source>
        <strain evidence="2">ChiSxjej1B13-11762</strain>
    </source>
</reference>
<dbReference type="EMBL" id="DXGF01000033">
    <property type="protein sequence ID" value="HIW83039.1"/>
    <property type="molecule type" value="Genomic_DNA"/>
</dbReference>
<gene>
    <name evidence="2" type="ORF">H9873_01760</name>
</gene>
<organism evidence="2 3">
    <name type="scientific">Candidatus Dorea gallistercoris</name>
    <dbReference type="NCBI Taxonomy" id="2838542"/>
    <lineage>
        <taxon>Bacteria</taxon>
        <taxon>Bacillati</taxon>
        <taxon>Bacillota</taxon>
        <taxon>Clostridia</taxon>
        <taxon>Lachnospirales</taxon>
        <taxon>Lachnospiraceae</taxon>
        <taxon>Dorea</taxon>
    </lineage>
</organism>
<evidence type="ECO:0000256" key="1">
    <source>
        <dbReference type="SAM" id="Phobius"/>
    </source>
</evidence>
<feature type="transmembrane region" description="Helical" evidence="1">
    <location>
        <begin position="87"/>
        <end position="105"/>
    </location>
</feature>
<comment type="caution">
    <text evidence="2">The sequence shown here is derived from an EMBL/GenBank/DDBJ whole genome shotgun (WGS) entry which is preliminary data.</text>
</comment>
<evidence type="ECO:0000313" key="2">
    <source>
        <dbReference type="EMBL" id="HIW83039.1"/>
    </source>
</evidence>
<feature type="transmembrane region" description="Helical" evidence="1">
    <location>
        <begin position="12"/>
        <end position="31"/>
    </location>
</feature>
<keyword evidence="1" id="KW-0812">Transmembrane</keyword>
<accession>A0A9D1UCP6</accession>
<dbReference type="Pfam" id="PF11457">
    <property type="entry name" value="DUF3021"/>
    <property type="match status" value="1"/>
</dbReference>
<reference evidence="2" key="1">
    <citation type="journal article" date="2021" name="PeerJ">
        <title>Extensive microbial diversity within the chicken gut microbiome revealed by metagenomics and culture.</title>
        <authorList>
            <person name="Gilroy R."/>
            <person name="Ravi A."/>
            <person name="Getino M."/>
            <person name="Pursley I."/>
            <person name="Horton D.L."/>
            <person name="Alikhan N.F."/>
            <person name="Baker D."/>
            <person name="Gharbi K."/>
            <person name="Hall N."/>
            <person name="Watson M."/>
            <person name="Adriaenssens E.M."/>
            <person name="Foster-Nyarko E."/>
            <person name="Jarju S."/>
            <person name="Secka A."/>
            <person name="Antonio M."/>
            <person name="Oren A."/>
            <person name="Chaudhuri R.R."/>
            <person name="La Ragione R."/>
            <person name="Hildebrand F."/>
            <person name="Pallen M.J."/>
        </authorList>
    </citation>
    <scope>NUCLEOTIDE SEQUENCE</scope>
    <source>
        <strain evidence="2">ChiSxjej1B13-11762</strain>
    </source>
</reference>
<dbReference type="Proteomes" id="UP000824263">
    <property type="component" value="Unassembled WGS sequence"/>
</dbReference>
<sequence length="152" mass="17173">MKKKIVLRSLLGFPIGIAVGYLITIFISLVWADGYYSPCMPELISAVGNEINAVILQTVLCGVLGTGFGAGSVIWEMDDWSIVKQTGVYFLIVSVIMLPIAYFTYWMEHSVVGFLLYFAVFLLIFVVVWIVQFMIGKHNVRRMNEKLSQIEH</sequence>
<feature type="transmembrane region" description="Helical" evidence="1">
    <location>
        <begin position="51"/>
        <end position="75"/>
    </location>
</feature>
<evidence type="ECO:0000313" key="3">
    <source>
        <dbReference type="Proteomes" id="UP000824263"/>
    </source>
</evidence>
<proteinExistence type="predicted"/>